<keyword evidence="1 2" id="KW-0175">Coiled coil</keyword>
<comment type="caution">
    <text evidence="4">The sequence shown here is derived from an EMBL/GenBank/DDBJ whole genome shotgun (WGS) entry which is preliminary data.</text>
</comment>
<gene>
    <name evidence="4" type="ORF">UY67_C0028G0003</name>
</gene>
<dbReference type="PANTHER" id="PTHR23336">
    <property type="entry name" value="ZINC FINGER CW-TYPE COILED-COIL DOMAIN PROTEIN 3"/>
    <property type="match status" value="1"/>
</dbReference>
<dbReference type="InterPro" id="IPR036890">
    <property type="entry name" value="HATPase_C_sf"/>
</dbReference>
<feature type="domain" description="Morc S5" evidence="3">
    <location>
        <begin position="226"/>
        <end position="301"/>
    </location>
</feature>
<proteinExistence type="predicted"/>
<accession>A0A0G1WW73</accession>
<evidence type="ECO:0000256" key="2">
    <source>
        <dbReference type="SAM" id="Coils"/>
    </source>
</evidence>
<dbReference type="InterPro" id="IPR041006">
    <property type="entry name" value="Morc_S5"/>
</dbReference>
<dbReference type="EMBL" id="LCQW01000028">
    <property type="protein sequence ID" value="KKW23113.1"/>
    <property type="molecule type" value="Genomic_DNA"/>
</dbReference>
<feature type="coiled-coil region" evidence="2">
    <location>
        <begin position="505"/>
        <end position="542"/>
    </location>
</feature>
<dbReference type="PANTHER" id="PTHR23336:SF11">
    <property type="entry name" value="OS06G0622000 PROTEIN"/>
    <property type="match status" value="1"/>
</dbReference>
<evidence type="ECO:0000256" key="1">
    <source>
        <dbReference type="ARBA" id="ARBA00023054"/>
    </source>
</evidence>
<organism evidence="4 5">
    <name type="scientific">Candidatus Kaiserbacteria bacterium GW2011_GWA2_52_12</name>
    <dbReference type="NCBI Taxonomy" id="1618671"/>
    <lineage>
        <taxon>Bacteria</taxon>
        <taxon>Candidatus Kaiseribacteriota</taxon>
    </lineage>
</organism>
<dbReference type="GO" id="GO:0016887">
    <property type="term" value="F:ATP hydrolysis activity"/>
    <property type="evidence" value="ECO:0007669"/>
    <property type="project" value="InterPro"/>
</dbReference>
<dbReference type="Proteomes" id="UP000034273">
    <property type="component" value="Unassembled WGS sequence"/>
</dbReference>
<dbReference type="Pfam" id="PF17942">
    <property type="entry name" value="Morc6_S5"/>
    <property type="match status" value="1"/>
</dbReference>
<dbReference type="InterPro" id="IPR045261">
    <property type="entry name" value="MORC_ATPase"/>
</dbReference>
<evidence type="ECO:0000313" key="5">
    <source>
        <dbReference type="Proteomes" id="UP000034273"/>
    </source>
</evidence>
<reference evidence="4 5" key="1">
    <citation type="journal article" date="2015" name="Nature">
        <title>rRNA introns, odd ribosomes, and small enigmatic genomes across a large radiation of phyla.</title>
        <authorList>
            <person name="Brown C.T."/>
            <person name="Hug L.A."/>
            <person name="Thomas B.C."/>
            <person name="Sharon I."/>
            <person name="Castelle C.J."/>
            <person name="Singh A."/>
            <person name="Wilkins M.J."/>
            <person name="Williams K.H."/>
            <person name="Banfield J.F."/>
        </authorList>
    </citation>
    <scope>NUCLEOTIDE SEQUENCE [LARGE SCALE GENOMIC DNA]</scope>
</reference>
<dbReference type="Gene3D" id="3.30.565.10">
    <property type="entry name" value="Histidine kinase-like ATPase, C-terminal domain"/>
    <property type="match status" value="1"/>
</dbReference>
<name>A0A0G1WW73_9BACT</name>
<dbReference type="SUPFAM" id="SSF55874">
    <property type="entry name" value="ATPase domain of HSP90 chaperone/DNA topoisomerase II/histidine kinase"/>
    <property type="match status" value="1"/>
</dbReference>
<dbReference type="Pfam" id="PF13589">
    <property type="entry name" value="HATPase_c_3"/>
    <property type="match status" value="1"/>
</dbReference>
<sequence>MANIKTKEINILPDRSLMPKIGQTGYSVSQAISELVDNSIDAREDGKALVVEIQFDNGKNMIEISDDGVGMDEETAANSIKLAHSAKKNKLGEFGLGLKTAAMSLGKKFQILTTQKGSDEEYILEFDEEKWLKSGDWTKHEMKVKSGVDKKRSNTTIRIKDLRFNIYPNLSGNLRKELSTRFAPFIENGEVKIKVNTKWCEPEPLNLKTEYHVPDGKEQFRMKLESGNEVRGWRGLLRTGSNRGDYGFRVFRRGRLIMQFAKLGFNPHPEARQITGEIHLDHVPVTHNKREFIEESPLYQEIVSEEGIFWKFMRDLVREAKTSERKTQIDQGILDKMEIQKDNIMKAIKKIPQLKEYAFPDLKEKIRSKAGENEGLTDLEIEKRDQRDVVTIEEEPIPQDEQNRKAKKNQVRKTYYVTVNGKKFKVTHGFADLKTDDLLKDVKVDDEIGIQVFTNVAFPAFASTTDHVFYGTWHIAEAIAEVMVEKNNRPLKEVNEIRDLILRSSSEITQELNEVEKEKKVAERLKKEYEEKLAKIKAIEDKHLDVKA</sequence>
<evidence type="ECO:0000313" key="4">
    <source>
        <dbReference type="EMBL" id="KKW23113.1"/>
    </source>
</evidence>
<dbReference type="AlphaFoldDB" id="A0A0G1WW73"/>
<dbReference type="STRING" id="1618671.UY67_C0028G0003"/>
<protein>
    <recommendedName>
        <fullName evidence="3">Morc S5 domain-containing protein</fullName>
    </recommendedName>
</protein>
<evidence type="ECO:0000259" key="3">
    <source>
        <dbReference type="Pfam" id="PF17942"/>
    </source>
</evidence>